<keyword evidence="1" id="KW-0812">Transmembrane</keyword>
<evidence type="ECO:0000259" key="2">
    <source>
        <dbReference type="Pfam" id="PF04608"/>
    </source>
</evidence>
<dbReference type="InterPro" id="IPR026037">
    <property type="entry name" value="PgpA"/>
</dbReference>
<dbReference type="EMBL" id="DRTD01000043">
    <property type="protein sequence ID" value="HHE54257.1"/>
    <property type="molecule type" value="Genomic_DNA"/>
</dbReference>
<reference evidence="3" key="1">
    <citation type="journal article" date="2020" name="mSystems">
        <title>Genome- and Community-Level Interaction Insights into Carbon Utilization and Element Cycling Functions of Hydrothermarchaeota in Hydrothermal Sediment.</title>
        <authorList>
            <person name="Zhou Z."/>
            <person name="Liu Y."/>
            <person name="Xu W."/>
            <person name="Pan J."/>
            <person name="Luo Z.H."/>
            <person name="Li M."/>
        </authorList>
    </citation>
    <scope>NUCLEOTIDE SEQUENCE [LARGE SCALE GENOMIC DNA]</scope>
    <source>
        <strain evidence="3">HyVt-76</strain>
    </source>
</reference>
<dbReference type="AlphaFoldDB" id="A0A7V5H249"/>
<keyword evidence="1" id="KW-0472">Membrane</keyword>
<dbReference type="CDD" id="cd06971">
    <property type="entry name" value="PgpA"/>
    <property type="match status" value="1"/>
</dbReference>
<dbReference type="GO" id="GO:0006629">
    <property type="term" value="P:lipid metabolic process"/>
    <property type="evidence" value="ECO:0007669"/>
    <property type="project" value="InterPro"/>
</dbReference>
<feature type="transmembrane region" description="Helical" evidence="1">
    <location>
        <begin position="20"/>
        <end position="39"/>
    </location>
</feature>
<evidence type="ECO:0000313" key="3">
    <source>
        <dbReference type="EMBL" id="HHE54257.1"/>
    </source>
</evidence>
<accession>A0A7V5H249</accession>
<feature type="domain" description="YutG/PgpA" evidence="2">
    <location>
        <begin position="11"/>
        <end position="146"/>
    </location>
</feature>
<feature type="transmembrane region" description="Helical" evidence="1">
    <location>
        <begin position="84"/>
        <end position="105"/>
    </location>
</feature>
<dbReference type="Proteomes" id="UP000886111">
    <property type="component" value="Unassembled WGS sequence"/>
</dbReference>
<sequence length="152" mass="16647">MNLLKGLIYTIGTGFGTGYSPVAPGTAGSVLAVVLFFLWPQGSLFWLLMAILFFALGVPVASAIEKERGEDPSLVVIDEVVGQWLALIFLPAMSWKIATVAFLLFRLFDIWKPFPIDYSQQLKGGWGVMVDDVLAGVYANLVLQFVLRSGLF</sequence>
<feature type="transmembrane region" description="Helical" evidence="1">
    <location>
        <begin position="44"/>
        <end position="64"/>
    </location>
</feature>
<organism evidence="3">
    <name type="scientific">Caldithrix abyssi</name>
    <dbReference type="NCBI Taxonomy" id="187145"/>
    <lineage>
        <taxon>Bacteria</taxon>
        <taxon>Pseudomonadati</taxon>
        <taxon>Calditrichota</taxon>
        <taxon>Calditrichia</taxon>
        <taxon>Calditrichales</taxon>
        <taxon>Calditrichaceae</taxon>
        <taxon>Caldithrix</taxon>
    </lineage>
</organism>
<dbReference type="PIRSF" id="PIRSF006162">
    <property type="entry name" value="PgpA"/>
    <property type="match status" value="1"/>
</dbReference>
<name>A0A7V5H249_CALAY</name>
<feature type="transmembrane region" description="Helical" evidence="1">
    <location>
        <begin position="126"/>
        <end position="147"/>
    </location>
</feature>
<proteinExistence type="predicted"/>
<dbReference type="InterPro" id="IPR036681">
    <property type="entry name" value="PgpA-like_sf"/>
</dbReference>
<evidence type="ECO:0000256" key="1">
    <source>
        <dbReference type="SAM" id="Phobius"/>
    </source>
</evidence>
<keyword evidence="1" id="KW-1133">Transmembrane helix</keyword>
<gene>
    <name evidence="3" type="ORF">ENL21_00620</name>
</gene>
<comment type="caution">
    <text evidence="3">The sequence shown here is derived from an EMBL/GenBank/DDBJ whole genome shotgun (WGS) entry which is preliminary data.</text>
</comment>
<dbReference type="PANTHER" id="PTHR36305:SF1">
    <property type="entry name" value="PHOSPHATIDYLGLYCEROPHOSPHATASE A"/>
    <property type="match status" value="1"/>
</dbReference>
<dbReference type="PANTHER" id="PTHR36305">
    <property type="entry name" value="PHOSPHATIDYLGLYCEROPHOSPHATASE A"/>
    <property type="match status" value="1"/>
</dbReference>
<protein>
    <submittedName>
        <fullName evidence="3">Phosphatidylglycerophosphatase A</fullName>
    </submittedName>
</protein>
<dbReference type="SUPFAM" id="SSF101307">
    <property type="entry name" value="YutG-like"/>
    <property type="match status" value="1"/>
</dbReference>
<dbReference type="GO" id="GO:0008962">
    <property type="term" value="F:phosphatidylglycerophosphatase activity"/>
    <property type="evidence" value="ECO:0007669"/>
    <property type="project" value="InterPro"/>
</dbReference>
<dbReference type="InterPro" id="IPR007686">
    <property type="entry name" value="YutG/PgpA"/>
</dbReference>
<dbReference type="Pfam" id="PF04608">
    <property type="entry name" value="PgpA"/>
    <property type="match status" value="1"/>
</dbReference>